<protein>
    <submittedName>
        <fullName evidence="10">MFS transporter</fullName>
    </submittedName>
</protein>
<feature type="transmembrane region" description="Helical" evidence="8">
    <location>
        <begin position="333"/>
        <end position="352"/>
    </location>
</feature>
<sequence>MSTGSGAASAPAPNPHDTPTAPDTPRRTSSMFSSLRVRNYRLFFLGQVVSNIGTWMQRIAQDWLVLSLTGSAAAVGITTALQFLPMLLFGLYGGVLVDRLRKRPTLLVTQTAMALTSLALAALTLTDRVEVWHIYVAAFALGLATVVDNPARQSFVSELVGPGHLQNAVSLNSANFQSARLVGPAVAGLLITGVGTGWAFLLNGLSFVAPLTGLLMMRARELHTVERAPRGKGQLREGLRYVAGRPDLLWPIVLIGFIGTFAFNFPVYLSAFADDVFHGGAGAYSMFNTLMAVGSLIGALLAARRGTARLRLLVLAALAFGALEIVAAGAPTLWMFALLMVPIGLFAMTVNVTTNTSIQMSTDPAVRGRVMALYMMVFLGGAPVGAPIVGWVTDTYGARVGLAVGGAIAMAAAAVIGLILARVGGLRLSVGWRNGHPQVRFVPRERQKALVPAV</sequence>
<dbReference type="PANTHER" id="PTHR23513:SF11">
    <property type="entry name" value="STAPHYLOFERRIN A TRANSPORTER"/>
    <property type="match status" value="1"/>
</dbReference>
<dbReference type="PROSITE" id="PS50850">
    <property type="entry name" value="MFS"/>
    <property type="match status" value="1"/>
</dbReference>
<evidence type="ECO:0000256" key="1">
    <source>
        <dbReference type="ARBA" id="ARBA00004651"/>
    </source>
</evidence>
<feature type="transmembrane region" description="Helical" evidence="8">
    <location>
        <begin position="72"/>
        <end position="93"/>
    </location>
</feature>
<keyword evidence="6 8" id="KW-0472">Membrane</keyword>
<feature type="transmembrane region" description="Helical" evidence="8">
    <location>
        <begin position="310"/>
        <end position="327"/>
    </location>
</feature>
<feature type="transmembrane region" description="Helical" evidence="8">
    <location>
        <begin position="131"/>
        <end position="147"/>
    </location>
</feature>
<dbReference type="Gene3D" id="1.20.1250.20">
    <property type="entry name" value="MFS general substrate transporter like domains"/>
    <property type="match status" value="1"/>
</dbReference>
<evidence type="ECO:0000313" key="11">
    <source>
        <dbReference type="Proteomes" id="UP000327143"/>
    </source>
</evidence>
<feature type="region of interest" description="Disordered" evidence="7">
    <location>
        <begin position="1"/>
        <end position="28"/>
    </location>
</feature>
<dbReference type="SUPFAM" id="SSF103473">
    <property type="entry name" value="MFS general substrate transporter"/>
    <property type="match status" value="1"/>
</dbReference>
<organism evidence="10 11">
    <name type="scientific">Streptomyces viridosporus T7A</name>
    <dbReference type="NCBI Taxonomy" id="665577"/>
    <lineage>
        <taxon>Bacteria</taxon>
        <taxon>Bacillati</taxon>
        <taxon>Actinomycetota</taxon>
        <taxon>Actinomycetes</taxon>
        <taxon>Kitasatosporales</taxon>
        <taxon>Streptomycetaceae</taxon>
        <taxon>Streptomyces</taxon>
    </lineage>
</organism>
<dbReference type="InterPro" id="IPR010290">
    <property type="entry name" value="TM_effector"/>
</dbReference>
<evidence type="ECO:0000256" key="3">
    <source>
        <dbReference type="ARBA" id="ARBA00022475"/>
    </source>
</evidence>
<dbReference type="CDD" id="cd06173">
    <property type="entry name" value="MFS_MefA_like"/>
    <property type="match status" value="1"/>
</dbReference>
<feature type="transmembrane region" description="Helical" evidence="8">
    <location>
        <begin position="398"/>
        <end position="421"/>
    </location>
</feature>
<evidence type="ECO:0000256" key="5">
    <source>
        <dbReference type="ARBA" id="ARBA00022989"/>
    </source>
</evidence>
<feature type="transmembrane region" description="Helical" evidence="8">
    <location>
        <begin position="248"/>
        <end position="269"/>
    </location>
</feature>
<dbReference type="EMBL" id="CP023700">
    <property type="protein sequence ID" value="QEU86356.1"/>
    <property type="molecule type" value="Genomic_DNA"/>
</dbReference>
<feature type="domain" description="Major facilitator superfamily (MFS) profile" evidence="9">
    <location>
        <begin position="39"/>
        <end position="424"/>
    </location>
</feature>
<keyword evidence="4 8" id="KW-0812">Transmembrane</keyword>
<feature type="transmembrane region" description="Helical" evidence="8">
    <location>
        <begin position="197"/>
        <end position="217"/>
    </location>
</feature>
<feature type="transmembrane region" description="Helical" evidence="8">
    <location>
        <begin position="281"/>
        <end position="303"/>
    </location>
</feature>
<accession>A0ABX6AGG2</accession>
<evidence type="ECO:0000256" key="2">
    <source>
        <dbReference type="ARBA" id="ARBA00022448"/>
    </source>
</evidence>
<reference evidence="10 11" key="1">
    <citation type="submission" date="2017-09" db="EMBL/GenBank/DDBJ databases">
        <authorList>
            <person name="Lee N."/>
            <person name="Cho B.-K."/>
        </authorList>
    </citation>
    <scope>NUCLEOTIDE SEQUENCE [LARGE SCALE GENOMIC DNA]</scope>
    <source>
        <strain evidence="10 11">ATCC 39115</strain>
    </source>
</reference>
<keyword evidence="3" id="KW-1003">Cell membrane</keyword>
<dbReference type="PANTHER" id="PTHR23513">
    <property type="entry name" value="INTEGRAL MEMBRANE EFFLUX PROTEIN-RELATED"/>
    <property type="match status" value="1"/>
</dbReference>
<evidence type="ECO:0000256" key="4">
    <source>
        <dbReference type="ARBA" id="ARBA00022692"/>
    </source>
</evidence>
<evidence type="ECO:0000256" key="8">
    <source>
        <dbReference type="SAM" id="Phobius"/>
    </source>
</evidence>
<keyword evidence="2" id="KW-0813">Transport</keyword>
<dbReference type="InterPro" id="IPR020846">
    <property type="entry name" value="MFS_dom"/>
</dbReference>
<dbReference type="RefSeq" id="WP_004986646.1">
    <property type="nucleotide sequence ID" value="NZ_CP023700.1"/>
</dbReference>
<evidence type="ECO:0000313" key="10">
    <source>
        <dbReference type="EMBL" id="QEU86356.1"/>
    </source>
</evidence>
<comment type="subcellular location">
    <subcellularLocation>
        <location evidence="1">Cell membrane</location>
        <topology evidence="1">Multi-pass membrane protein</topology>
    </subcellularLocation>
</comment>
<keyword evidence="5 8" id="KW-1133">Transmembrane helix</keyword>
<dbReference type="Pfam" id="PF05977">
    <property type="entry name" value="MFS_3"/>
    <property type="match status" value="1"/>
</dbReference>
<gene>
    <name evidence="10" type="ORF">CP969_17885</name>
</gene>
<dbReference type="InterPro" id="IPR036259">
    <property type="entry name" value="MFS_trans_sf"/>
</dbReference>
<dbReference type="Proteomes" id="UP000327143">
    <property type="component" value="Chromosome"/>
</dbReference>
<keyword evidence="11" id="KW-1185">Reference proteome</keyword>
<evidence type="ECO:0000259" key="9">
    <source>
        <dbReference type="PROSITE" id="PS50850"/>
    </source>
</evidence>
<feature type="transmembrane region" description="Helical" evidence="8">
    <location>
        <begin position="372"/>
        <end position="392"/>
    </location>
</feature>
<feature type="compositionally biased region" description="Low complexity" evidence="7">
    <location>
        <begin position="1"/>
        <end position="23"/>
    </location>
</feature>
<evidence type="ECO:0000256" key="7">
    <source>
        <dbReference type="SAM" id="MobiDB-lite"/>
    </source>
</evidence>
<evidence type="ECO:0000256" key="6">
    <source>
        <dbReference type="ARBA" id="ARBA00023136"/>
    </source>
</evidence>
<proteinExistence type="predicted"/>
<name>A0ABX6AGG2_STRVD</name>
<feature type="transmembrane region" description="Helical" evidence="8">
    <location>
        <begin position="105"/>
        <end position="125"/>
    </location>
</feature>